<name>A0AAE1DGL0_9GAST</name>
<proteinExistence type="predicted"/>
<reference evidence="2" key="1">
    <citation type="journal article" date="2023" name="G3 (Bethesda)">
        <title>A reference genome for the long-term kleptoplast-retaining sea slug Elysia crispata morphotype clarki.</title>
        <authorList>
            <person name="Eastman K.E."/>
            <person name="Pendleton A.L."/>
            <person name="Shaikh M.A."/>
            <person name="Suttiyut T."/>
            <person name="Ogas R."/>
            <person name="Tomko P."/>
            <person name="Gavelis G."/>
            <person name="Widhalm J.R."/>
            <person name="Wisecaver J.H."/>
        </authorList>
    </citation>
    <scope>NUCLEOTIDE SEQUENCE</scope>
    <source>
        <strain evidence="2">ECLA1</strain>
    </source>
</reference>
<evidence type="ECO:0000313" key="2">
    <source>
        <dbReference type="EMBL" id="KAK3769787.1"/>
    </source>
</evidence>
<feature type="region of interest" description="Disordered" evidence="1">
    <location>
        <begin position="48"/>
        <end position="85"/>
    </location>
</feature>
<gene>
    <name evidence="2" type="ORF">RRG08_046892</name>
</gene>
<evidence type="ECO:0000313" key="3">
    <source>
        <dbReference type="Proteomes" id="UP001283361"/>
    </source>
</evidence>
<dbReference type="Proteomes" id="UP001283361">
    <property type="component" value="Unassembled WGS sequence"/>
</dbReference>
<protein>
    <submittedName>
        <fullName evidence="2">Uncharacterized protein</fullName>
    </submittedName>
</protein>
<dbReference type="AlphaFoldDB" id="A0AAE1DGL0"/>
<evidence type="ECO:0000256" key="1">
    <source>
        <dbReference type="SAM" id="MobiDB-lite"/>
    </source>
</evidence>
<accession>A0AAE1DGL0</accession>
<dbReference type="EMBL" id="JAWDGP010003890">
    <property type="protein sequence ID" value="KAK3769787.1"/>
    <property type="molecule type" value="Genomic_DNA"/>
</dbReference>
<organism evidence="2 3">
    <name type="scientific">Elysia crispata</name>
    <name type="common">lettuce slug</name>
    <dbReference type="NCBI Taxonomy" id="231223"/>
    <lineage>
        <taxon>Eukaryota</taxon>
        <taxon>Metazoa</taxon>
        <taxon>Spiralia</taxon>
        <taxon>Lophotrochozoa</taxon>
        <taxon>Mollusca</taxon>
        <taxon>Gastropoda</taxon>
        <taxon>Heterobranchia</taxon>
        <taxon>Euthyneura</taxon>
        <taxon>Panpulmonata</taxon>
        <taxon>Sacoglossa</taxon>
        <taxon>Placobranchoidea</taxon>
        <taxon>Plakobranchidae</taxon>
        <taxon>Elysia</taxon>
    </lineage>
</organism>
<feature type="compositionally biased region" description="Basic and acidic residues" evidence="1">
    <location>
        <begin position="63"/>
        <end position="85"/>
    </location>
</feature>
<sequence>MLSMKDTPDLHVLEAWLELAKRALMCFKTSLPPQRHLGGVFVDGEPEPIIGSSTSISPAGTLMREEFDSMDMKKEGKATDFKERQ</sequence>
<comment type="caution">
    <text evidence="2">The sequence shown here is derived from an EMBL/GenBank/DDBJ whole genome shotgun (WGS) entry which is preliminary data.</text>
</comment>
<keyword evidence="3" id="KW-1185">Reference proteome</keyword>